<evidence type="ECO:0000313" key="8">
    <source>
        <dbReference type="EMBL" id="ROT36045.1"/>
    </source>
</evidence>
<feature type="compositionally biased region" description="Basic and acidic residues" evidence="6">
    <location>
        <begin position="136"/>
        <end position="172"/>
    </location>
</feature>
<dbReference type="Pfam" id="PF00226">
    <property type="entry name" value="DnaJ"/>
    <property type="match status" value="1"/>
</dbReference>
<evidence type="ECO:0000256" key="5">
    <source>
        <dbReference type="ARBA" id="ARBA00023242"/>
    </source>
</evidence>
<keyword evidence="5" id="KW-0539">Nucleus</keyword>
<dbReference type="PANTHER" id="PTHR44313">
    <property type="entry name" value="DNAJ HOMOLOG SUBFAMILY C MEMBER 17"/>
    <property type="match status" value="1"/>
</dbReference>
<gene>
    <name evidence="8" type="ORF">SODALDRAFT_328427</name>
</gene>
<dbReference type="Proteomes" id="UP000272025">
    <property type="component" value="Unassembled WGS sequence"/>
</dbReference>
<dbReference type="GeneID" id="39579168"/>
<dbReference type="InterPro" id="IPR036869">
    <property type="entry name" value="J_dom_sf"/>
</dbReference>
<dbReference type="CDD" id="cd06257">
    <property type="entry name" value="DnaJ"/>
    <property type="match status" value="1"/>
</dbReference>
<evidence type="ECO:0000256" key="1">
    <source>
        <dbReference type="ARBA" id="ARBA00004123"/>
    </source>
</evidence>
<evidence type="ECO:0000256" key="4">
    <source>
        <dbReference type="ARBA" id="ARBA00023186"/>
    </source>
</evidence>
<feature type="region of interest" description="Disordered" evidence="6">
    <location>
        <begin position="136"/>
        <end position="311"/>
    </location>
</feature>
<organism evidence="8 9">
    <name type="scientific">Sodiomyces alkalinus (strain CBS 110278 / VKM F-3762 / F11)</name>
    <name type="common">Alkaliphilic filamentous fungus</name>
    <dbReference type="NCBI Taxonomy" id="1314773"/>
    <lineage>
        <taxon>Eukaryota</taxon>
        <taxon>Fungi</taxon>
        <taxon>Dikarya</taxon>
        <taxon>Ascomycota</taxon>
        <taxon>Pezizomycotina</taxon>
        <taxon>Sordariomycetes</taxon>
        <taxon>Hypocreomycetidae</taxon>
        <taxon>Glomerellales</taxon>
        <taxon>Plectosphaerellaceae</taxon>
        <taxon>Sodiomyces</taxon>
    </lineage>
</organism>
<evidence type="ECO:0000256" key="6">
    <source>
        <dbReference type="SAM" id="MobiDB-lite"/>
    </source>
</evidence>
<keyword evidence="4" id="KW-0143">Chaperone</keyword>
<feature type="compositionally biased region" description="Low complexity" evidence="6">
    <location>
        <begin position="231"/>
        <end position="247"/>
    </location>
</feature>
<evidence type="ECO:0000313" key="9">
    <source>
        <dbReference type="Proteomes" id="UP000272025"/>
    </source>
</evidence>
<dbReference type="SUPFAM" id="SSF46565">
    <property type="entry name" value="Chaperone J-domain"/>
    <property type="match status" value="1"/>
</dbReference>
<keyword evidence="9" id="KW-1185">Reference proteome</keyword>
<dbReference type="RefSeq" id="XP_028463851.1">
    <property type="nucleotide sequence ID" value="XM_028610690.1"/>
</dbReference>
<reference evidence="8 9" key="1">
    <citation type="journal article" date="2018" name="Mol. Ecol.">
        <title>The obligate alkalophilic soda-lake fungus Sodiomyces alkalinus has shifted to a protein diet.</title>
        <authorList>
            <person name="Grum-Grzhimaylo A.A."/>
            <person name="Falkoski D.L."/>
            <person name="van den Heuvel J."/>
            <person name="Valero-Jimenez C.A."/>
            <person name="Min B."/>
            <person name="Choi I.G."/>
            <person name="Lipzen A."/>
            <person name="Daum C.G."/>
            <person name="Aanen D.K."/>
            <person name="Tsang A."/>
            <person name="Henrissat B."/>
            <person name="Bilanenko E.N."/>
            <person name="de Vries R.P."/>
            <person name="van Kan J.A.L."/>
            <person name="Grigoriev I.V."/>
            <person name="Debets A.J.M."/>
        </authorList>
    </citation>
    <scope>NUCLEOTIDE SEQUENCE [LARGE SCALE GENOMIC DNA]</scope>
    <source>
        <strain evidence="8 9">F11</strain>
    </source>
</reference>
<protein>
    <recommendedName>
        <fullName evidence="7">J domain-containing protein</fullName>
    </recommendedName>
</protein>
<dbReference type="SMART" id="SM00271">
    <property type="entry name" value="DnaJ"/>
    <property type="match status" value="1"/>
</dbReference>
<dbReference type="InterPro" id="IPR052094">
    <property type="entry name" value="Pre-mRNA-splicing_ERAD"/>
</dbReference>
<dbReference type="GO" id="GO:0000390">
    <property type="term" value="P:spliceosomal complex disassembly"/>
    <property type="evidence" value="ECO:0007669"/>
    <property type="project" value="TreeGrafter"/>
</dbReference>
<evidence type="ECO:0000256" key="3">
    <source>
        <dbReference type="ARBA" id="ARBA00022490"/>
    </source>
</evidence>
<evidence type="ECO:0000259" key="7">
    <source>
        <dbReference type="PROSITE" id="PS50076"/>
    </source>
</evidence>
<dbReference type="GO" id="GO:0005681">
    <property type="term" value="C:spliceosomal complex"/>
    <property type="evidence" value="ECO:0007669"/>
    <property type="project" value="TreeGrafter"/>
</dbReference>
<feature type="compositionally biased region" description="Basic and acidic residues" evidence="6">
    <location>
        <begin position="218"/>
        <end position="230"/>
    </location>
</feature>
<name>A0A3N2PNF1_SODAK</name>
<dbReference type="InterPro" id="IPR001623">
    <property type="entry name" value="DnaJ_domain"/>
</dbReference>
<dbReference type="STRING" id="1314773.A0A3N2PNF1"/>
<dbReference type="GO" id="GO:0005737">
    <property type="term" value="C:cytoplasm"/>
    <property type="evidence" value="ECO:0007669"/>
    <property type="project" value="UniProtKB-SubCell"/>
</dbReference>
<sequence>MEAKELLTKASDLASRNIDLYALVGLDENDDATASLDAKAVHRAWRKASLKHHPDKAGTAFDPDKWDLLETARDVLLDTSARGAYDAARRAQRLRAQERSKVEGHRKRLIDELEAAENEAKRRRAEERERAAQLEREKARLAEEGRRRMVEEAERFKREQLERMAREQAREEDKDEDDDRLRELQALLDEVRRRKAEKKARRRAGKAGYYKNGVGESEESKRGSGEDEAKQQQQQQQQPTTAPASAPAGPPRWEDLKARMIAVQRRRDAEKLAKQQAQAQAQGQQEQAPTQGEAPPRSTQTQPTEVEMKDG</sequence>
<accession>A0A3N2PNF1</accession>
<feature type="compositionally biased region" description="Basic residues" evidence="6">
    <location>
        <begin position="193"/>
        <end position="205"/>
    </location>
</feature>
<proteinExistence type="predicted"/>
<evidence type="ECO:0000256" key="2">
    <source>
        <dbReference type="ARBA" id="ARBA00004496"/>
    </source>
</evidence>
<feature type="domain" description="J" evidence="7">
    <location>
        <begin position="19"/>
        <end position="89"/>
    </location>
</feature>
<dbReference type="EMBL" id="ML119060">
    <property type="protein sequence ID" value="ROT36045.1"/>
    <property type="molecule type" value="Genomic_DNA"/>
</dbReference>
<dbReference type="PROSITE" id="PS50076">
    <property type="entry name" value="DNAJ_2"/>
    <property type="match status" value="1"/>
</dbReference>
<feature type="compositionally biased region" description="Low complexity" evidence="6">
    <location>
        <begin position="274"/>
        <end position="296"/>
    </location>
</feature>
<dbReference type="AlphaFoldDB" id="A0A3N2PNF1"/>
<keyword evidence="3" id="KW-0963">Cytoplasm</keyword>
<dbReference type="Gene3D" id="1.10.287.110">
    <property type="entry name" value="DnaJ domain"/>
    <property type="match status" value="1"/>
</dbReference>
<dbReference type="PANTHER" id="PTHR44313:SF1">
    <property type="entry name" value="DNAJ HOMOLOG SUBFAMILY C MEMBER 17"/>
    <property type="match status" value="1"/>
</dbReference>
<dbReference type="OrthoDB" id="376357at2759"/>
<comment type="subcellular location">
    <subcellularLocation>
        <location evidence="2">Cytoplasm</location>
    </subcellularLocation>
    <subcellularLocation>
        <location evidence="1">Nucleus</location>
    </subcellularLocation>
</comment>